<dbReference type="PANTHER" id="PTHR43304:SF1">
    <property type="entry name" value="PAC DOMAIN-CONTAINING PROTEIN"/>
    <property type="match status" value="1"/>
</dbReference>
<dbReference type="SMART" id="SM00388">
    <property type="entry name" value="HisKA"/>
    <property type="match status" value="1"/>
</dbReference>
<name>N0BH44_9EURY</name>
<dbReference type="InterPro" id="IPR000014">
    <property type="entry name" value="PAS"/>
</dbReference>
<reference evidence="8 9" key="1">
    <citation type="journal article" date="2013" name="Genome Announc.">
        <title>Complete Genome Sequence of the Thermophilic and Facultatively Chemolithoautotrophic Sulfate Reducer Archaeoglobus sulfaticallidus Strain PM70-1T.</title>
        <authorList>
            <person name="Stokke R."/>
            <person name="Hocking W.P."/>
            <person name="Steinsbu B.O."/>
            <person name="Steen I.H."/>
        </authorList>
    </citation>
    <scope>NUCLEOTIDE SEQUENCE [LARGE SCALE GENOMIC DNA]</scope>
    <source>
        <strain evidence="8">PM70-1</strain>
    </source>
</reference>
<evidence type="ECO:0000256" key="3">
    <source>
        <dbReference type="ARBA" id="ARBA00022553"/>
    </source>
</evidence>
<dbReference type="Pfam" id="PF13188">
    <property type="entry name" value="PAS_8"/>
    <property type="match status" value="1"/>
</dbReference>
<comment type="catalytic activity">
    <reaction evidence="1">
        <text>ATP + protein L-histidine = ADP + protein N-phospho-L-histidine.</text>
        <dbReference type="EC" id="2.7.13.3"/>
    </reaction>
</comment>
<dbReference type="InterPro" id="IPR035965">
    <property type="entry name" value="PAS-like_dom_sf"/>
</dbReference>
<dbReference type="AlphaFoldDB" id="N0BH44"/>
<feature type="domain" description="PAS" evidence="6">
    <location>
        <begin position="155"/>
        <end position="206"/>
    </location>
</feature>
<organism evidence="8 9">
    <name type="scientific">Archaeoglobus sulfaticallidus PM70-1</name>
    <dbReference type="NCBI Taxonomy" id="387631"/>
    <lineage>
        <taxon>Archaea</taxon>
        <taxon>Methanobacteriati</taxon>
        <taxon>Methanobacteriota</taxon>
        <taxon>Archaeoglobi</taxon>
        <taxon>Archaeoglobales</taxon>
        <taxon>Archaeoglobaceae</taxon>
        <taxon>Archaeoglobus</taxon>
    </lineage>
</organism>
<feature type="domain" description="PAC" evidence="7">
    <location>
        <begin position="211"/>
        <end position="261"/>
    </location>
</feature>
<dbReference type="Pfam" id="PF13426">
    <property type="entry name" value="PAS_9"/>
    <property type="match status" value="1"/>
</dbReference>
<evidence type="ECO:0000313" key="9">
    <source>
        <dbReference type="Proteomes" id="UP000013307"/>
    </source>
</evidence>
<dbReference type="SUPFAM" id="SSF55785">
    <property type="entry name" value="PYP-like sensor domain (PAS domain)"/>
    <property type="match status" value="2"/>
</dbReference>
<keyword evidence="5" id="KW-0418">Kinase</keyword>
<sequence>MDTPKAPRDPTIMDLELLKEFIDFLPFYVILVDEEHRILLVNTAFEQEFNLRLEEARGKFCPQLIHGVERFPGCPLDEALKCNCPSVAELFDDRSEKWVKSAVYPTNYIYNGKRIFIHFTWDITDKKKAELDLERSRKLYMLIFENTGNATILVEGDRIVLANKKFVELSGYSKEEIEGKLEWRLFVHKDDLDKMEKFNRLRYENPKEAPREFEIKFVDRKGRIRHVLVSAGSISKKDPSTIVLSLTDLTERKILEEQKDEAYKIIDQNIEEFAILVDHIRNPLAIIQGIAEMRLEGMERDIILKQIDRIESIVRRLDEGWIQSEKIRKYLRES</sequence>
<dbReference type="Gene3D" id="3.30.450.20">
    <property type="entry name" value="PAS domain"/>
    <property type="match status" value="2"/>
</dbReference>
<keyword evidence="9" id="KW-1185">Reference proteome</keyword>
<dbReference type="PROSITE" id="PS50112">
    <property type="entry name" value="PAS"/>
    <property type="match status" value="1"/>
</dbReference>
<dbReference type="Proteomes" id="UP000013307">
    <property type="component" value="Chromosome"/>
</dbReference>
<dbReference type="PROSITE" id="PS50113">
    <property type="entry name" value="PAC"/>
    <property type="match status" value="1"/>
</dbReference>
<dbReference type="CDD" id="cd00130">
    <property type="entry name" value="PAS"/>
    <property type="match status" value="2"/>
</dbReference>
<dbReference type="PANTHER" id="PTHR43304">
    <property type="entry name" value="PHYTOCHROME-LIKE PROTEIN CPH1"/>
    <property type="match status" value="1"/>
</dbReference>
<keyword evidence="3" id="KW-0597">Phosphoprotein</keyword>
<dbReference type="InterPro" id="IPR052162">
    <property type="entry name" value="Sensor_kinase/Photoreceptor"/>
</dbReference>
<gene>
    <name evidence="8" type="ORF">Asulf_01632</name>
</gene>
<dbReference type="KEGG" id="ast:Asulf_01632"/>
<keyword evidence="4" id="KW-0808">Transferase</keyword>
<dbReference type="InterPro" id="IPR003661">
    <property type="entry name" value="HisK_dim/P_dom"/>
</dbReference>
<evidence type="ECO:0000313" key="8">
    <source>
        <dbReference type="EMBL" id="AGK61607.1"/>
    </source>
</evidence>
<dbReference type="EC" id="2.7.13.3" evidence="2"/>
<evidence type="ECO:0000259" key="6">
    <source>
        <dbReference type="PROSITE" id="PS50112"/>
    </source>
</evidence>
<proteinExistence type="predicted"/>
<dbReference type="GO" id="GO:0000155">
    <property type="term" value="F:phosphorelay sensor kinase activity"/>
    <property type="evidence" value="ECO:0007669"/>
    <property type="project" value="InterPro"/>
</dbReference>
<dbReference type="NCBIfam" id="TIGR00229">
    <property type="entry name" value="sensory_box"/>
    <property type="match status" value="2"/>
</dbReference>
<accession>N0BH44</accession>
<dbReference type="HOGENOM" id="CLU_830546_0_0_2"/>
<evidence type="ECO:0000256" key="4">
    <source>
        <dbReference type="ARBA" id="ARBA00022679"/>
    </source>
</evidence>
<dbReference type="STRING" id="387631.Asulf_01632"/>
<evidence type="ECO:0000256" key="2">
    <source>
        <dbReference type="ARBA" id="ARBA00012438"/>
    </source>
</evidence>
<dbReference type="Pfam" id="PF00512">
    <property type="entry name" value="HisKA"/>
    <property type="match status" value="1"/>
</dbReference>
<evidence type="ECO:0000256" key="5">
    <source>
        <dbReference type="ARBA" id="ARBA00022777"/>
    </source>
</evidence>
<evidence type="ECO:0000256" key="1">
    <source>
        <dbReference type="ARBA" id="ARBA00000085"/>
    </source>
</evidence>
<protein>
    <recommendedName>
        <fullName evidence="2">histidine kinase</fullName>
        <ecNumber evidence="2">2.7.13.3</ecNumber>
    </recommendedName>
</protein>
<dbReference type="eggNOG" id="arCOG06918">
    <property type="taxonomic scope" value="Archaea"/>
</dbReference>
<dbReference type="InterPro" id="IPR000700">
    <property type="entry name" value="PAS-assoc_C"/>
</dbReference>
<dbReference type="CDD" id="cd00082">
    <property type="entry name" value="HisKA"/>
    <property type="match status" value="1"/>
</dbReference>
<dbReference type="EMBL" id="CP005290">
    <property type="protein sequence ID" value="AGK61607.1"/>
    <property type="molecule type" value="Genomic_DNA"/>
</dbReference>
<dbReference type="SMART" id="SM00091">
    <property type="entry name" value="PAS"/>
    <property type="match status" value="2"/>
</dbReference>
<evidence type="ECO:0000259" key="7">
    <source>
        <dbReference type="PROSITE" id="PS50113"/>
    </source>
</evidence>